<feature type="compositionally biased region" description="Basic and acidic residues" evidence="7">
    <location>
        <begin position="1205"/>
        <end position="1248"/>
    </location>
</feature>
<organism evidence="9 10">
    <name type="scientific">Aquilegia coerulea</name>
    <name type="common">Rocky mountain columbine</name>
    <dbReference type="NCBI Taxonomy" id="218851"/>
    <lineage>
        <taxon>Eukaryota</taxon>
        <taxon>Viridiplantae</taxon>
        <taxon>Streptophyta</taxon>
        <taxon>Embryophyta</taxon>
        <taxon>Tracheophyta</taxon>
        <taxon>Spermatophyta</taxon>
        <taxon>Magnoliopsida</taxon>
        <taxon>Ranunculales</taxon>
        <taxon>Ranunculaceae</taxon>
        <taxon>Thalictroideae</taxon>
        <taxon>Aquilegia</taxon>
    </lineage>
</organism>
<dbReference type="STRING" id="218851.A0A2G5ERG8"/>
<keyword evidence="6" id="KW-0539">Nucleus</keyword>
<feature type="compositionally biased region" description="Basic and acidic residues" evidence="7">
    <location>
        <begin position="1255"/>
        <end position="1310"/>
    </location>
</feature>
<feature type="region of interest" description="Disordered" evidence="7">
    <location>
        <begin position="170"/>
        <end position="232"/>
    </location>
</feature>
<evidence type="ECO:0000256" key="2">
    <source>
        <dbReference type="ARBA" id="ARBA00004186"/>
    </source>
</evidence>
<dbReference type="GO" id="GO:0005819">
    <property type="term" value="C:spindle"/>
    <property type="evidence" value="ECO:0007669"/>
    <property type="project" value="UniProtKB-SubCell"/>
</dbReference>
<dbReference type="OrthoDB" id="681218at2759"/>
<dbReference type="EMBL" id="KZ305022">
    <property type="protein sequence ID" value="PIA58331.1"/>
    <property type="molecule type" value="Genomic_DNA"/>
</dbReference>
<feature type="compositionally biased region" description="Basic and acidic residues" evidence="7">
    <location>
        <begin position="1018"/>
        <end position="1027"/>
    </location>
</feature>
<feature type="compositionally biased region" description="Basic and acidic residues" evidence="7">
    <location>
        <begin position="333"/>
        <end position="342"/>
    </location>
</feature>
<keyword evidence="10" id="KW-1185">Reference proteome</keyword>
<keyword evidence="5" id="KW-0206">Cytoskeleton</keyword>
<keyword evidence="4" id="KW-0963">Cytoplasm</keyword>
<feature type="compositionally biased region" description="Basic and acidic residues" evidence="7">
    <location>
        <begin position="670"/>
        <end position="684"/>
    </location>
</feature>
<feature type="region of interest" description="Disordered" evidence="7">
    <location>
        <begin position="1"/>
        <end position="63"/>
    </location>
</feature>
<dbReference type="GO" id="GO:0005634">
    <property type="term" value="C:nucleus"/>
    <property type="evidence" value="ECO:0007669"/>
    <property type="project" value="UniProtKB-SubCell"/>
</dbReference>
<evidence type="ECO:0000256" key="3">
    <source>
        <dbReference type="ARBA" id="ARBA00010042"/>
    </source>
</evidence>
<feature type="compositionally biased region" description="Low complexity" evidence="7">
    <location>
        <begin position="210"/>
        <end position="220"/>
    </location>
</feature>
<evidence type="ECO:0000256" key="7">
    <source>
        <dbReference type="SAM" id="MobiDB-lite"/>
    </source>
</evidence>
<comment type="similarity">
    <text evidence="3">Belongs to the INCENP family.</text>
</comment>
<feature type="region of interest" description="Disordered" evidence="7">
    <location>
        <begin position="330"/>
        <end position="411"/>
    </location>
</feature>
<feature type="region of interest" description="Disordered" evidence="7">
    <location>
        <begin position="641"/>
        <end position="684"/>
    </location>
</feature>
<evidence type="ECO:0000313" key="9">
    <source>
        <dbReference type="EMBL" id="PIA58330.1"/>
    </source>
</evidence>
<feature type="compositionally biased region" description="Basic and acidic residues" evidence="7">
    <location>
        <begin position="386"/>
        <end position="408"/>
    </location>
</feature>
<dbReference type="Proteomes" id="UP000230069">
    <property type="component" value="Unassembled WGS sequence"/>
</dbReference>
<dbReference type="EMBL" id="KZ305022">
    <property type="protein sequence ID" value="PIA58330.1"/>
    <property type="molecule type" value="Genomic_DNA"/>
</dbReference>
<feature type="domain" description="Inner centromere protein ARK-binding" evidence="8">
    <location>
        <begin position="1381"/>
        <end position="1433"/>
    </location>
</feature>
<name>A0A2G5ERG8_AQUCA</name>
<feature type="region of interest" description="Disordered" evidence="7">
    <location>
        <begin position="988"/>
        <end position="1097"/>
    </location>
</feature>
<evidence type="ECO:0000256" key="6">
    <source>
        <dbReference type="ARBA" id="ARBA00023242"/>
    </source>
</evidence>
<dbReference type="InterPro" id="IPR005635">
    <property type="entry name" value="Inner_centromere_prot_ARK-bd"/>
</dbReference>
<evidence type="ECO:0000259" key="8">
    <source>
        <dbReference type="Pfam" id="PF03941"/>
    </source>
</evidence>
<sequence>MNEGSFRVTRSRSGTHQIHSVEKPFQLSKSKNGGDSVHNALDSAKSESESHSIAGKCPHDFPGRITRSRTCSEQSTHFRESLEQQKCSKITNGGSVRVTRSRSGAHLFRSVDNPCQFSNTVDGGDGLYSAVHRQVSFSSISAQKDNLMGANTEEYPSKGEMMNDCSGRVKMSQSDEVDSAEGLMKPDKSENVLSGRVAFSRSTTEKVRSGRVGPSRSSPSNKHSQSDTRSDMVERHEVMKAIDTPLIPVPGNGLNGILHPDNCNAVVPDTEFVSSLPAEAFSNCLESDTGNGCRVKEFSFASPPAADDIFVEPKQLFFDEIEDCSLRGSFIPHSDKEKENGSKGKGGSVRSKGKDEFENVTSSSDVKAAQLNVIERPGRSAKRRKMESYESSEKSETKEGDGDMKGGETDTDVSLGFKQTCKKASFDSILNEGESENAHDCLLGSYEGESENAHEYPLGSTGIDATQLASDRDQTMLPGFQKIEEVGSIEGALQNTKSVIGEQLFSHCSASSPDFQDSDQIAANQFIPEFEGFSIGLPSEQISSLSGDRISIGNIDLPTTTERIRFRERLFRSASTLTPLPQYSKHKINRTPDVYQSLPNGLLERIDLRNTLPFCDEDLNQLKASYTLTGAESDLASYSGCLPSSKNGGDNLHSDRSAKRRKTESYESSQKLETKEGDGDMKGVETDTDVSLGYKQTHKKASFDLILNEGESENGHDCLLGLNEGESENARDCPLGLTGMDATQLPSDHDQTMLPCFQKIEELGSIEGALKNTESVIGEQLSSHCSASSPDFQDSDLIAANQFIPEFEGFSIGLPSEQISSLSGDRISMGNIDLPTSTTERISFLERLCRSTSTLTPLPQSSKHKIHRTPDVYQSVPNGLLERIDLRNTLPFCDEDLKQLKASYSLTGAESDLASYSGCMPSSSVQLDWGVGLPPCTPPVRRLGQRIALGHIRHSLEKQHSVNPELTCFRIDEDTSTSEEHMNVDEVVDVSHEGISPRNSISSSLRRPLGDLSNSKILPKDDHERGSLDSMNTDQNMDCTQNNAKKKLRSAYGKDRTKKNKENQSPSLRGNGVGKVSESFHNTTRKLSRKASEGRKLQSFVDKGCKRANIVSNVSSFIPLVQQKQQPSALITGKRDVKVKALETAVAARRLEEKRENERKMKKEAAKLERARLEEERNKQLEIKQKKKEEERKKKEADVAAKLERARLEEERNKQFEMKQKKKEEERKKKEADVAARKRQREEEDRKEKERKRRCIEEARRQQKEQDNLRAEKEEKEQRCRPADEREGKKKYLLNEEQKRQKPAKGSEIDKCMKEMETGSRVINLAVENANKASDICDNSEVLEGYCDKVVRNSSESSNCGFSFTEGCGEQSYEISPYQVSDDEEDEEDVIPNKKFIPSWAREKQLALVLPSLQKINPFEIFCPAKCCSISEVLLPRWT</sequence>
<comment type="subcellular location">
    <subcellularLocation>
        <location evidence="2">Cytoplasm</location>
        <location evidence="2">Cytoskeleton</location>
        <location evidence="2">Spindle</location>
    </subcellularLocation>
    <subcellularLocation>
        <location evidence="1">Nucleus</location>
    </subcellularLocation>
</comment>
<gene>
    <name evidence="9" type="ORF">AQUCO_00500330v1</name>
</gene>
<evidence type="ECO:0000256" key="4">
    <source>
        <dbReference type="ARBA" id="ARBA00022490"/>
    </source>
</evidence>
<accession>A0A2G5ERG8</accession>
<proteinExistence type="inferred from homology"/>
<evidence type="ECO:0000256" key="5">
    <source>
        <dbReference type="ARBA" id="ARBA00023212"/>
    </source>
</evidence>
<evidence type="ECO:0000313" key="10">
    <source>
        <dbReference type="Proteomes" id="UP000230069"/>
    </source>
</evidence>
<dbReference type="PANTHER" id="PTHR13738:SF1">
    <property type="entry name" value="TROPONIN I"/>
    <property type="match status" value="1"/>
</dbReference>
<dbReference type="PANTHER" id="PTHR13738">
    <property type="entry name" value="TROPONIN I"/>
    <property type="match status" value="1"/>
</dbReference>
<dbReference type="InterPro" id="IPR050875">
    <property type="entry name" value="Troponin_I"/>
</dbReference>
<dbReference type="Pfam" id="PF03941">
    <property type="entry name" value="INCENP_ARK-bind"/>
    <property type="match status" value="1"/>
</dbReference>
<reference evidence="9 10" key="1">
    <citation type="submission" date="2017-09" db="EMBL/GenBank/DDBJ databases">
        <title>WGS assembly of Aquilegia coerulea Goldsmith.</title>
        <authorList>
            <person name="Hodges S."/>
            <person name="Kramer E."/>
            <person name="Nordborg M."/>
            <person name="Tomkins J."/>
            <person name="Borevitz J."/>
            <person name="Derieg N."/>
            <person name="Yan J."/>
            <person name="Mihaltcheva S."/>
            <person name="Hayes R.D."/>
            <person name="Rokhsar D."/>
        </authorList>
    </citation>
    <scope>NUCLEOTIDE SEQUENCE [LARGE SCALE GENOMIC DNA]</scope>
    <source>
        <strain evidence="10">cv. Goldsmith</strain>
    </source>
</reference>
<feature type="region of interest" description="Disordered" evidence="7">
    <location>
        <begin position="1205"/>
        <end position="1310"/>
    </location>
</feature>
<protein>
    <recommendedName>
        <fullName evidence="8">Inner centromere protein ARK-binding domain-containing protein</fullName>
    </recommendedName>
</protein>
<feature type="compositionally biased region" description="Polar residues" evidence="7">
    <location>
        <begin position="1029"/>
        <end position="1043"/>
    </location>
</feature>
<evidence type="ECO:0000256" key="1">
    <source>
        <dbReference type="ARBA" id="ARBA00004123"/>
    </source>
</evidence>